<sequence>MKYKNKYCIIVKFTKNDNIPLSDSDTGWVDYFTEILKTALNYQVKSEIEIIYKSETDLISPEDFNLSDLIIYILSPAFIVSSNINQDATALETAFNFDIPFINHKVKKVFKAPVKIEELPLSLSTPTYYRFYNVTAADEIEYQTFEGWNEYQDNHQFWTIMADILNDTFRIFLQNQEEFELKIFISNKSEEYFNDRNSIKRELKSYKTQIYPDEDFSIEANYMDDAELFFMKKCDLSLHFPDEFLDLDIIERDKAFNKLTEQKRFIWFNPQQALKPEKTARYNELKVQLKPYKNIEAVEAPIEELKTILKEQLFSKDTEPKQEDADSVKELIYIVSDTSLEESLKNAINKEAFLKEKFRISILNNVDNVTNFRLLHYELLRTADYFVILNFKNNQEWLKSMISEIRKAPGFKRKKQIKGKYILGQTLSLPNKYVEENFSLIPIKRVEEIVDYLKEIN</sequence>
<keyword evidence="2" id="KW-1185">Reference proteome</keyword>
<dbReference type="AlphaFoldDB" id="A0A934X0H8"/>
<dbReference type="Proteomes" id="UP000611723">
    <property type="component" value="Unassembled WGS sequence"/>
</dbReference>
<gene>
    <name evidence="1" type="ORF">JKA74_14420</name>
</gene>
<protein>
    <recommendedName>
        <fullName evidence="3">TIR domain-containing protein</fullName>
    </recommendedName>
</protein>
<dbReference type="RefSeq" id="WP_201431921.1">
    <property type="nucleotide sequence ID" value="NZ_JAEQBW010000007.1"/>
</dbReference>
<accession>A0A934X0H8</accession>
<evidence type="ECO:0000313" key="1">
    <source>
        <dbReference type="EMBL" id="MBK6266237.1"/>
    </source>
</evidence>
<comment type="caution">
    <text evidence="1">The sequence shown here is derived from an EMBL/GenBank/DDBJ whole genome shotgun (WGS) entry which is preliminary data.</text>
</comment>
<organism evidence="1 2">
    <name type="scientific">Marivirga aurantiaca</name>
    <dbReference type="NCBI Taxonomy" id="2802615"/>
    <lineage>
        <taxon>Bacteria</taxon>
        <taxon>Pseudomonadati</taxon>
        <taxon>Bacteroidota</taxon>
        <taxon>Cytophagia</taxon>
        <taxon>Cytophagales</taxon>
        <taxon>Marivirgaceae</taxon>
        <taxon>Marivirga</taxon>
    </lineage>
</organism>
<dbReference type="EMBL" id="JAEQBW010000007">
    <property type="protein sequence ID" value="MBK6266237.1"/>
    <property type="molecule type" value="Genomic_DNA"/>
</dbReference>
<reference evidence="1" key="1">
    <citation type="submission" date="2021-01" db="EMBL/GenBank/DDBJ databases">
        <title>Marivirga aurantiaca sp. nov., isolated from intertidal surface sediments.</title>
        <authorList>
            <person name="Zhang M."/>
        </authorList>
    </citation>
    <scope>NUCLEOTIDE SEQUENCE</scope>
    <source>
        <strain evidence="1">S37H4</strain>
    </source>
</reference>
<proteinExistence type="predicted"/>
<name>A0A934X0H8_9BACT</name>
<evidence type="ECO:0000313" key="2">
    <source>
        <dbReference type="Proteomes" id="UP000611723"/>
    </source>
</evidence>
<evidence type="ECO:0008006" key="3">
    <source>
        <dbReference type="Google" id="ProtNLM"/>
    </source>
</evidence>